<dbReference type="Pfam" id="PF17754">
    <property type="entry name" value="TetR_C_14"/>
    <property type="match status" value="1"/>
</dbReference>
<proteinExistence type="predicted"/>
<protein>
    <submittedName>
        <fullName evidence="4">TetR family transcriptional regulator</fullName>
    </submittedName>
</protein>
<dbReference type="GO" id="GO:0000976">
    <property type="term" value="F:transcription cis-regulatory region binding"/>
    <property type="evidence" value="ECO:0007669"/>
    <property type="project" value="TreeGrafter"/>
</dbReference>
<dbReference type="AlphaFoldDB" id="A0A3S1DMP4"/>
<dbReference type="SUPFAM" id="SSF46689">
    <property type="entry name" value="Homeodomain-like"/>
    <property type="match status" value="1"/>
</dbReference>
<dbReference type="PROSITE" id="PS50977">
    <property type="entry name" value="HTH_TETR_2"/>
    <property type="match status" value="1"/>
</dbReference>
<dbReference type="InterPro" id="IPR041347">
    <property type="entry name" value="MftR_C"/>
</dbReference>
<sequence>MGLRERKKAKTMTAIQMHAMRLFREQGYKATTVEQIADAAEISPSTFFRYFATKEDVVITDNYDPLLITAFENQPPHLSPLQAIRGAMISEVAGTPEDELEMARERNQLIMMVPELRAAMLNNLTQMMQLIAEMVAKRIGSKPDDIAVRTFAGAIIGVNISVMLYCADHPDANFATVLDAALTKLEDGLPL</sequence>
<dbReference type="InterPro" id="IPR050109">
    <property type="entry name" value="HTH-type_TetR-like_transc_reg"/>
</dbReference>
<reference evidence="4 5" key="1">
    <citation type="submission" date="2018-12" db="EMBL/GenBank/DDBJ databases">
        <authorList>
            <person name="Sun L."/>
            <person name="Chen Z."/>
        </authorList>
    </citation>
    <scope>NUCLEOTIDE SEQUENCE [LARGE SCALE GENOMIC DNA]</scope>
    <source>
        <strain evidence="4 5">DSM 15890</strain>
    </source>
</reference>
<evidence type="ECO:0000256" key="1">
    <source>
        <dbReference type="ARBA" id="ARBA00023125"/>
    </source>
</evidence>
<keyword evidence="5" id="KW-1185">Reference proteome</keyword>
<dbReference type="InterPro" id="IPR009057">
    <property type="entry name" value="Homeodomain-like_sf"/>
</dbReference>
<organism evidence="4 5">
    <name type="scientific">Paenibacillus anaericanus</name>
    <dbReference type="NCBI Taxonomy" id="170367"/>
    <lineage>
        <taxon>Bacteria</taxon>
        <taxon>Bacillati</taxon>
        <taxon>Bacillota</taxon>
        <taxon>Bacilli</taxon>
        <taxon>Bacillales</taxon>
        <taxon>Paenibacillaceae</taxon>
        <taxon>Paenibacillus</taxon>
    </lineage>
</organism>
<dbReference type="Gene3D" id="1.10.357.10">
    <property type="entry name" value="Tetracycline Repressor, domain 2"/>
    <property type="match status" value="1"/>
</dbReference>
<dbReference type="PANTHER" id="PTHR30055">
    <property type="entry name" value="HTH-TYPE TRANSCRIPTIONAL REGULATOR RUTR"/>
    <property type="match status" value="1"/>
</dbReference>
<feature type="DNA-binding region" description="H-T-H motif" evidence="2">
    <location>
        <begin position="32"/>
        <end position="51"/>
    </location>
</feature>
<evidence type="ECO:0000313" key="4">
    <source>
        <dbReference type="EMBL" id="RUT42951.1"/>
    </source>
</evidence>
<evidence type="ECO:0000259" key="3">
    <source>
        <dbReference type="PROSITE" id="PS50977"/>
    </source>
</evidence>
<dbReference type="Pfam" id="PF00440">
    <property type="entry name" value="TetR_N"/>
    <property type="match status" value="1"/>
</dbReference>
<dbReference type="Gene3D" id="1.10.10.60">
    <property type="entry name" value="Homeodomain-like"/>
    <property type="match status" value="1"/>
</dbReference>
<gene>
    <name evidence="4" type="ORF">EJP82_21440</name>
</gene>
<evidence type="ECO:0000313" key="5">
    <source>
        <dbReference type="Proteomes" id="UP000279446"/>
    </source>
</evidence>
<keyword evidence="1 2" id="KW-0238">DNA-binding</keyword>
<comment type="caution">
    <text evidence="4">The sequence shown here is derived from an EMBL/GenBank/DDBJ whole genome shotgun (WGS) entry which is preliminary data.</text>
</comment>
<feature type="domain" description="HTH tetR-type" evidence="3">
    <location>
        <begin position="9"/>
        <end position="69"/>
    </location>
</feature>
<dbReference type="EMBL" id="RZNY01000023">
    <property type="protein sequence ID" value="RUT42951.1"/>
    <property type="molecule type" value="Genomic_DNA"/>
</dbReference>
<dbReference type="PANTHER" id="PTHR30055:SF223">
    <property type="entry name" value="HTH-TYPE TRANSCRIPTIONAL REGULATOR UIDR"/>
    <property type="match status" value="1"/>
</dbReference>
<name>A0A3S1DMP4_9BACL</name>
<dbReference type="InterPro" id="IPR001647">
    <property type="entry name" value="HTH_TetR"/>
</dbReference>
<accession>A0A3S1DMP4</accession>
<dbReference type="Proteomes" id="UP000279446">
    <property type="component" value="Unassembled WGS sequence"/>
</dbReference>
<dbReference type="OrthoDB" id="9780824at2"/>
<dbReference type="GO" id="GO:0003700">
    <property type="term" value="F:DNA-binding transcription factor activity"/>
    <property type="evidence" value="ECO:0007669"/>
    <property type="project" value="TreeGrafter"/>
</dbReference>
<dbReference type="PRINTS" id="PR00455">
    <property type="entry name" value="HTHTETR"/>
</dbReference>
<evidence type="ECO:0000256" key="2">
    <source>
        <dbReference type="PROSITE-ProRule" id="PRU00335"/>
    </source>
</evidence>